<dbReference type="OrthoDB" id="9815856at2"/>
<comment type="function">
    <text evidence="6 9">Catalyzes cyclization of the linear tetrapyrrole, hydroxymethylbilane, to the macrocyclic uroporphyrinogen III.</text>
</comment>
<dbReference type="Proteomes" id="UP000181917">
    <property type="component" value="Unassembled WGS sequence"/>
</dbReference>
<evidence type="ECO:0000256" key="2">
    <source>
        <dbReference type="ARBA" id="ARBA00008133"/>
    </source>
</evidence>
<dbReference type="Gene3D" id="3.40.50.10090">
    <property type="match status" value="2"/>
</dbReference>
<dbReference type="AlphaFoldDB" id="A0A1H1FDW7"/>
<dbReference type="GO" id="GO:0004852">
    <property type="term" value="F:uroporphyrinogen-III synthase activity"/>
    <property type="evidence" value="ECO:0007669"/>
    <property type="project" value="UniProtKB-UniRule"/>
</dbReference>
<dbReference type="InterPro" id="IPR039793">
    <property type="entry name" value="UROS/Hem4"/>
</dbReference>
<evidence type="ECO:0000256" key="3">
    <source>
        <dbReference type="ARBA" id="ARBA00013109"/>
    </source>
</evidence>
<dbReference type="InterPro" id="IPR036108">
    <property type="entry name" value="4pyrrol_syn_uPrphyn_synt_sf"/>
</dbReference>
<dbReference type="STRING" id="37928.SAMN04489742_3398"/>
<feature type="domain" description="Tetrapyrrole biosynthesis uroporphyrinogen III synthase" evidence="10">
    <location>
        <begin position="30"/>
        <end position="288"/>
    </location>
</feature>
<evidence type="ECO:0000256" key="1">
    <source>
        <dbReference type="ARBA" id="ARBA00004772"/>
    </source>
</evidence>
<dbReference type="RefSeq" id="WP_074701517.1">
    <property type="nucleotide sequence ID" value="NZ_CP018863.1"/>
</dbReference>
<reference evidence="11 12" key="1">
    <citation type="submission" date="2016-10" db="EMBL/GenBank/DDBJ databases">
        <authorList>
            <person name="de Groot N.N."/>
        </authorList>
    </citation>
    <scope>NUCLEOTIDE SEQUENCE [LARGE SCALE GENOMIC DNA]</scope>
    <source>
        <strain evidence="11 12">DSM 20117</strain>
    </source>
</reference>
<evidence type="ECO:0000256" key="7">
    <source>
        <dbReference type="ARBA" id="ARBA00040167"/>
    </source>
</evidence>
<dbReference type="EMBL" id="FNKH01000002">
    <property type="protein sequence ID" value="SDQ99162.1"/>
    <property type="molecule type" value="Genomic_DNA"/>
</dbReference>
<comment type="similarity">
    <text evidence="2 9">Belongs to the uroporphyrinogen-III synthase family.</text>
</comment>
<comment type="pathway">
    <text evidence="1 9">Porphyrin-containing compound metabolism; protoporphyrin-IX biosynthesis; coproporphyrinogen-III from 5-aminolevulinate: step 3/4.</text>
</comment>
<sequence>MPLLRPRGNPGSPLAGLVVVLPRSADRAGAMVAELAGRGAEPKLMPLIDFEEPESSRELDEAMRMLGQGRFEWMVITSITTVRALKQRAAALGTTLKALSGDTKIAAVGSGTATVLEAEGLHVDLVPEGTMDAVGLVADWPPPGEPRPETALRTNVFLPQADIAADTIFEGLMDKGWQVLPVVAYHTVDHPARAERRLTAVLESVSPAPAGAELEPITVEDFNRGVAEKAIDAVVLTSPSVARRLHQLSPDLPPHVLLVSIGNSTAREAGSLGLHIAATATEPTPAGIADALTEALKTRTAPKPKDDDELS</sequence>
<organism evidence="11 12">
    <name type="scientific">Crystallibacter crystallopoietes</name>
    <dbReference type="NCBI Taxonomy" id="37928"/>
    <lineage>
        <taxon>Bacteria</taxon>
        <taxon>Bacillati</taxon>
        <taxon>Actinomycetota</taxon>
        <taxon>Actinomycetes</taxon>
        <taxon>Micrococcales</taxon>
        <taxon>Micrococcaceae</taxon>
        <taxon>Crystallibacter</taxon>
    </lineage>
</organism>
<dbReference type="SUPFAM" id="SSF69618">
    <property type="entry name" value="HemD-like"/>
    <property type="match status" value="1"/>
</dbReference>
<evidence type="ECO:0000256" key="9">
    <source>
        <dbReference type="RuleBase" id="RU366031"/>
    </source>
</evidence>
<dbReference type="Pfam" id="PF02602">
    <property type="entry name" value="HEM4"/>
    <property type="match status" value="1"/>
</dbReference>
<accession>A0A1H1FDW7</accession>
<proteinExistence type="inferred from homology"/>
<dbReference type="PANTHER" id="PTHR38042">
    <property type="entry name" value="UROPORPHYRINOGEN-III SYNTHASE, CHLOROPLASTIC"/>
    <property type="match status" value="1"/>
</dbReference>
<evidence type="ECO:0000256" key="8">
    <source>
        <dbReference type="ARBA" id="ARBA00048617"/>
    </source>
</evidence>
<dbReference type="CDD" id="cd06578">
    <property type="entry name" value="HemD"/>
    <property type="match status" value="1"/>
</dbReference>
<dbReference type="KEGG" id="acry:AC20117_00500"/>
<evidence type="ECO:0000313" key="12">
    <source>
        <dbReference type="Proteomes" id="UP000181917"/>
    </source>
</evidence>
<dbReference type="GO" id="GO:0006782">
    <property type="term" value="P:protoporphyrinogen IX biosynthetic process"/>
    <property type="evidence" value="ECO:0007669"/>
    <property type="project" value="UniProtKB-UniRule"/>
</dbReference>
<gene>
    <name evidence="11" type="ORF">SAMN04489742_3398</name>
</gene>
<keyword evidence="12" id="KW-1185">Reference proteome</keyword>
<keyword evidence="4 9" id="KW-0456">Lyase</keyword>
<dbReference type="PANTHER" id="PTHR38042:SF1">
    <property type="entry name" value="UROPORPHYRINOGEN-III SYNTHASE, CHLOROPLASTIC"/>
    <property type="match status" value="1"/>
</dbReference>
<evidence type="ECO:0000256" key="6">
    <source>
        <dbReference type="ARBA" id="ARBA00037589"/>
    </source>
</evidence>
<protein>
    <recommendedName>
        <fullName evidence="7 9">Uroporphyrinogen-III synthase</fullName>
        <ecNumber evidence="3 9">4.2.1.75</ecNumber>
    </recommendedName>
</protein>
<evidence type="ECO:0000256" key="4">
    <source>
        <dbReference type="ARBA" id="ARBA00023239"/>
    </source>
</evidence>
<dbReference type="GO" id="GO:0006780">
    <property type="term" value="P:uroporphyrinogen III biosynthetic process"/>
    <property type="evidence" value="ECO:0007669"/>
    <property type="project" value="UniProtKB-UniRule"/>
</dbReference>
<keyword evidence="5 9" id="KW-0627">Porphyrin biosynthesis</keyword>
<dbReference type="InterPro" id="IPR003754">
    <property type="entry name" value="4pyrrol_synth_uPrphyn_synth"/>
</dbReference>
<dbReference type="EC" id="4.2.1.75" evidence="3 9"/>
<dbReference type="UniPathway" id="UPA00251">
    <property type="reaction ID" value="UER00320"/>
</dbReference>
<evidence type="ECO:0000259" key="10">
    <source>
        <dbReference type="Pfam" id="PF02602"/>
    </source>
</evidence>
<evidence type="ECO:0000313" key="11">
    <source>
        <dbReference type="EMBL" id="SDQ99162.1"/>
    </source>
</evidence>
<evidence type="ECO:0000256" key="5">
    <source>
        <dbReference type="ARBA" id="ARBA00023244"/>
    </source>
</evidence>
<comment type="catalytic activity">
    <reaction evidence="8 9">
        <text>hydroxymethylbilane = uroporphyrinogen III + H2O</text>
        <dbReference type="Rhea" id="RHEA:18965"/>
        <dbReference type="ChEBI" id="CHEBI:15377"/>
        <dbReference type="ChEBI" id="CHEBI:57308"/>
        <dbReference type="ChEBI" id="CHEBI:57845"/>
        <dbReference type="EC" id="4.2.1.75"/>
    </reaction>
</comment>
<name>A0A1H1FDW7_9MICC</name>